<organism evidence="1 2">
    <name type="scientific">Paenibacillus terrae (strain HPL-003)</name>
    <dbReference type="NCBI Taxonomy" id="985665"/>
    <lineage>
        <taxon>Bacteria</taxon>
        <taxon>Bacillati</taxon>
        <taxon>Bacillota</taxon>
        <taxon>Bacilli</taxon>
        <taxon>Bacillales</taxon>
        <taxon>Paenibacillaceae</taxon>
        <taxon>Paenibacillus</taxon>
    </lineage>
</organism>
<name>G7VQU2_PAETH</name>
<dbReference type="EMBL" id="CP003107">
    <property type="protein sequence ID" value="AET61922.1"/>
    <property type="molecule type" value="Genomic_DNA"/>
</dbReference>
<reference key="2">
    <citation type="submission" date="2011-11" db="EMBL/GenBank/DDBJ databases">
        <authorList>
            <person name="Shin S.H."/>
            <person name="Kim S."/>
            <person name="Kim J.Y."/>
        </authorList>
    </citation>
    <scope>NUCLEOTIDE SEQUENCE</scope>
    <source>
        <strain>HPL-003</strain>
    </source>
</reference>
<dbReference type="AlphaFoldDB" id="G7VQU2"/>
<gene>
    <name evidence="1" type="ordered locus">HPL003_26030</name>
</gene>
<evidence type="ECO:0000313" key="2">
    <source>
        <dbReference type="Proteomes" id="UP000005876"/>
    </source>
</evidence>
<dbReference type="HOGENOM" id="CLU_3255130_0_0_9"/>
<dbReference type="KEGG" id="pta:HPL003_26030"/>
<evidence type="ECO:0000313" key="1">
    <source>
        <dbReference type="EMBL" id="AET61922.1"/>
    </source>
</evidence>
<reference evidence="1 2" key="3">
    <citation type="journal article" date="2012" name="J. Bacteriol.">
        <title>Genome Sequence of Paenibacillus terrae HPL-003, a Xylanase-Producing Bacterium Isolated from Soil Found in Forest Residue.</title>
        <authorList>
            <person name="Shin S.H."/>
            <person name="Kim S."/>
            <person name="Kim J.Y."/>
            <person name="Song H.Y."/>
            <person name="Cho S.J."/>
            <person name="Kim D.R."/>
            <person name="Lee K.I."/>
            <person name="Lim H.K."/>
            <person name="Park N.J."/>
            <person name="Hwang I.T."/>
            <person name="Yang K.S."/>
        </authorList>
    </citation>
    <scope>NUCLEOTIDE SEQUENCE [LARGE SCALE GENOMIC DNA]</scope>
    <source>
        <strain evidence="1 2">HPL-003</strain>
    </source>
</reference>
<dbReference type="Proteomes" id="UP000005876">
    <property type="component" value="Chromosome"/>
</dbReference>
<protein>
    <submittedName>
        <fullName evidence="1">Uncharacterized protein</fullName>
    </submittedName>
</protein>
<dbReference type="STRING" id="985665.HPL003_26030"/>
<reference evidence="2" key="1">
    <citation type="submission" date="2011-11" db="EMBL/GenBank/DDBJ databases">
        <title>Complete sequence of Paenibacillus terrae HPL-003.</title>
        <authorList>
            <person name="Shin S.H."/>
            <person name="Kim S."/>
            <person name="Kim J.Y."/>
        </authorList>
    </citation>
    <scope>NUCLEOTIDE SEQUENCE [LARGE SCALE GENOMIC DNA]</scope>
    <source>
        <strain evidence="2">HPL-003</strain>
    </source>
</reference>
<sequence length="42" mass="4689">MIKGTELPGDEMKSGSQSLLFLNMMPALIRDSIYKMGNMIIL</sequence>
<accession>G7VQU2</accession>
<proteinExistence type="predicted"/>